<dbReference type="EMBL" id="CAESAI010000009">
    <property type="protein sequence ID" value="CAB4335358.1"/>
    <property type="molecule type" value="Genomic_DNA"/>
</dbReference>
<evidence type="ECO:0000313" key="8">
    <source>
        <dbReference type="EMBL" id="CAB4846489.1"/>
    </source>
</evidence>
<dbReference type="EMBL" id="CAEZYC010000005">
    <property type="protein sequence ID" value="CAB4699032.1"/>
    <property type="molecule type" value="Genomic_DNA"/>
</dbReference>
<proteinExistence type="predicted"/>
<evidence type="ECO:0000313" key="7">
    <source>
        <dbReference type="EMBL" id="CAB4796893.1"/>
    </source>
</evidence>
<sequence>MNIWKQSAVQVIFGLSVVISQQGFLSPASAAVVATADDPTRDLSKEDRKKISFKVWVNSPTAKFLKHAESRNNCKSTGGKGKYQGTWQVTKGFWQKYGGTKYAPKASKASCLQQDRVAYRGWLDRGWSPWPPAKKFKP</sequence>
<evidence type="ECO:0000313" key="5">
    <source>
        <dbReference type="EMBL" id="CAB4699032.1"/>
    </source>
</evidence>
<dbReference type="EMBL" id="CAFBIX010000006">
    <property type="protein sequence ID" value="CAB4846489.1"/>
    <property type="molecule type" value="Genomic_DNA"/>
</dbReference>
<evidence type="ECO:0000313" key="3">
    <source>
        <dbReference type="EMBL" id="CAB4330266.1"/>
    </source>
</evidence>
<gene>
    <name evidence="5" type="ORF">UFOPK2648_00214</name>
    <name evidence="6" type="ORF">UFOPK2824_00337</name>
    <name evidence="7" type="ORF">UFOPK3037_00357</name>
    <name evidence="8" type="ORF">UFOPK3278_00328</name>
    <name evidence="4" type="ORF">UFOPK3406_00542</name>
    <name evidence="3" type="ORF">UFOPK3925_00105</name>
    <name evidence="9" type="ORF">UFOPK4097_00624</name>
    <name evidence="10" type="ORF">UFOPK4301_01240</name>
</gene>
<evidence type="ECO:0000313" key="6">
    <source>
        <dbReference type="EMBL" id="CAB4744059.1"/>
    </source>
</evidence>
<name>A0A6J5YKI3_9ZZZZ</name>
<dbReference type="AlphaFoldDB" id="A0A6J5YKI3"/>
<dbReference type="InterPro" id="IPR010618">
    <property type="entry name" value="RPF"/>
</dbReference>
<evidence type="ECO:0000259" key="2">
    <source>
        <dbReference type="Pfam" id="PF06737"/>
    </source>
</evidence>
<feature type="domain" description="Resuscitation-promoting factor core lysozyme-like" evidence="2">
    <location>
        <begin position="67"/>
        <end position="132"/>
    </location>
</feature>
<reference evidence="3" key="1">
    <citation type="submission" date="2020-05" db="EMBL/GenBank/DDBJ databases">
        <authorList>
            <person name="Chiriac C."/>
            <person name="Salcher M."/>
            <person name="Ghai R."/>
            <person name="Kavagutti S V."/>
        </authorList>
    </citation>
    <scope>NUCLEOTIDE SEQUENCE</scope>
</reference>
<keyword evidence="1" id="KW-0378">Hydrolase</keyword>
<dbReference type="Gene3D" id="1.10.530.10">
    <property type="match status" value="1"/>
</dbReference>
<dbReference type="EMBL" id="CAEZZD010000032">
    <property type="protein sequence ID" value="CAB4744059.1"/>
    <property type="molecule type" value="Genomic_DNA"/>
</dbReference>
<dbReference type="EMBL" id="CAESAD010000001">
    <property type="protein sequence ID" value="CAB4330266.1"/>
    <property type="molecule type" value="Genomic_DNA"/>
</dbReference>
<organism evidence="3">
    <name type="scientific">freshwater metagenome</name>
    <dbReference type="NCBI Taxonomy" id="449393"/>
    <lineage>
        <taxon>unclassified sequences</taxon>
        <taxon>metagenomes</taxon>
        <taxon>ecological metagenomes</taxon>
    </lineage>
</organism>
<dbReference type="SUPFAM" id="SSF53955">
    <property type="entry name" value="Lysozyme-like"/>
    <property type="match status" value="1"/>
</dbReference>
<dbReference type="EMBL" id="CAFAAO010000003">
    <property type="protein sequence ID" value="CAB4796893.1"/>
    <property type="molecule type" value="Genomic_DNA"/>
</dbReference>
<protein>
    <submittedName>
        <fullName evidence="3">Unannotated protein</fullName>
    </submittedName>
</protein>
<dbReference type="EMBL" id="CAFBQG010000189">
    <property type="protein sequence ID" value="CAB5054675.1"/>
    <property type="molecule type" value="Genomic_DNA"/>
</dbReference>
<evidence type="ECO:0000313" key="9">
    <source>
        <dbReference type="EMBL" id="CAB5016069.1"/>
    </source>
</evidence>
<evidence type="ECO:0000313" key="4">
    <source>
        <dbReference type="EMBL" id="CAB4335358.1"/>
    </source>
</evidence>
<dbReference type="InterPro" id="IPR023346">
    <property type="entry name" value="Lysozyme-like_dom_sf"/>
</dbReference>
<dbReference type="Pfam" id="PF06737">
    <property type="entry name" value="Transglycosylas"/>
    <property type="match status" value="1"/>
</dbReference>
<evidence type="ECO:0000256" key="1">
    <source>
        <dbReference type="ARBA" id="ARBA00022801"/>
    </source>
</evidence>
<evidence type="ECO:0000313" key="10">
    <source>
        <dbReference type="EMBL" id="CAB5054675.1"/>
    </source>
</evidence>
<dbReference type="EMBL" id="CAFBPK010000007">
    <property type="protein sequence ID" value="CAB5016069.1"/>
    <property type="molecule type" value="Genomic_DNA"/>
</dbReference>
<accession>A0A6J5YKI3</accession>
<dbReference type="GO" id="GO:0016787">
    <property type="term" value="F:hydrolase activity"/>
    <property type="evidence" value="ECO:0007669"/>
    <property type="project" value="UniProtKB-KW"/>
</dbReference>